<dbReference type="Gene3D" id="3.40.50.720">
    <property type="entry name" value="NAD(P)-binding Rossmann-like Domain"/>
    <property type="match status" value="1"/>
</dbReference>
<dbReference type="InterPro" id="IPR020843">
    <property type="entry name" value="ER"/>
</dbReference>
<name>A0A2J6PM15_9HELO</name>
<dbReference type="InterPro" id="IPR011032">
    <property type="entry name" value="GroES-like_sf"/>
</dbReference>
<dbReference type="InterPro" id="IPR036291">
    <property type="entry name" value="NAD(P)-bd_dom_sf"/>
</dbReference>
<dbReference type="SUPFAM" id="SSF50129">
    <property type="entry name" value="GroES-like"/>
    <property type="match status" value="1"/>
</dbReference>
<dbReference type="InterPro" id="IPR047122">
    <property type="entry name" value="Trans-enoyl_RdTase-like"/>
</dbReference>
<dbReference type="PANTHER" id="PTHR45348:SF2">
    <property type="entry name" value="ZINC-TYPE ALCOHOL DEHYDROGENASE-LIKE PROTEIN C2E1P3.01"/>
    <property type="match status" value="1"/>
</dbReference>
<dbReference type="EMBL" id="KZ613516">
    <property type="protein sequence ID" value="PMD15088.1"/>
    <property type="molecule type" value="Genomic_DNA"/>
</dbReference>
<evidence type="ECO:0000313" key="6">
    <source>
        <dbReference type="Proteomes" id="UP000235672"/>
    </source>
</evidence>
<keyword evidence="2" id="KW-0560">Oxidoreductase</keyword>
<dbReference type="CDD" id="cd08249">
    <property type="entry name" value="enoyl_reductase_like"/>
    <property type="match status" value="1"/>
</dbReference>
<accession>A0A2J6PM15</accession>
<dbReference type="Pfam" id="PF08240">
    <property type="entry name" value="ADH_N"/>
    <property type="match status" value="1"/>
</dbReference>
<dbReference type="SUPFAM" id="SSF51735">
    <property type="entry name" value="NAD(P)-binding Rossmann-fold domains"/>
    <property type="match status" value="1"/>
</dbReference>
<reference evidence="5 6" key="1">
    <citation type="submission" date="2016-05" db="EMBL/GenBank/DDBJ databases">
        <title>A degradative enzymes factory behind the ericoid mycorrhizal symbiosis.</title>
        <authorList>
            <consortium name="DOE Joint Genome Institute"/>
            <person name="Martino E."/>
            <person name="Morin E."/>
            <person name="Grelet G."/>
            <person name="Kuo A."/>
            <person name="Kohler A."/>
            <person name="Daghino S."/>
            <person name="Barry K."/>
            <person name="Choi C."/>
            <person name="Cichocki N."/>
            <person name="Clum A."/>
            <person name="Copeland A."/>
            <person name="Hainaut M."/>
            <person name="Haridas S."/>
            <person name="Labutti K."/>
            <person name="Lindquist E."/>
            <person name="Lipzen A."/>
            <person name="Khouja H.-R."/>
            <person name="Murat C."/>
            <person name="Ohm R."/>
            <person name="Olson A."/>
            <person name="Spatafora J."/>
            <person name="Veneault-Fourrey C."/>
            <person name="Henrissat B."/>
            <person name="Grigoriev I."/>
            <person name="Martin F."/>
            <person name="Perotto S."/>
        </authorList>
    </citation>
    <scope>NUCLEOTIDE SEQUENCE [LARGE SCALE GENOMIC DNA]</scope>
    <source>
        <strain evidence="5 6">UAMH 7357</strain>
    </source>
</reference>
<evidence type="ECO:0000256" key="2">
    <source>
        <dbReference type="ARBA" id="ARBA00023002"/>
    </source>
</evidence>
<evidence type="ECO:0000256" key="1">
    <source>
        <dbReference type="ARBA" id="ARBA00008072"/>
    </source>
</evidence>
<dbReference type="OrthoDB" id="48317at2759"/>
<dbReference type="STRING" id="1745343.A0A2J6PM15"/>
<organism evidence="5 6">
    <name type="scientific">Hyaloscypha hepaticicola</name>
    <dbReference type="NCBI Taxonomy" id="2082293"/>
    <lineage>
        <taxon>Eukaryota</taxon>
        <taxon>Fungi</taxon>
        <taxon>Dikarya</taxon>
        <taxon>Ascomycota</taxon>
        <taxon>Pezizomycotina</taxon>
        <taxon>Leotiomycetes</taxon>
        <taxon>Helotiales</taxon>
        <taxon>Hyaloscyphaceae</taxon>
        <taxon>Hyaloscypha</taxon>
    </lineage>
</organism>
<feature type="region of interest" description="Disordered" evidence="3">
    <location>
        <begin position="398"/>
        <end position="429"/>
    </location>
</feature>
<dbReference type="GO" id="GO:0016651">
    <property type="term" value="F:oxidoreductase activity, acting on NAD(P)H"/>
    <property type="evidence" value="ECO:0007669"/>
    <property type="project" value="InterPro"/>
</dbReference>
<keyword evidence="6" id="KW-1185">Reference proteome</keyword>
<protein>
    <submittedName>
        <fullName evidence="5">GroES-like protein</fullName>
    </submittedName>
</protein>
<feature type="domain" description="Enoyl reductase (ER)" evidence="4">
    <location>
        <begin position="16"/>
        <end position="347"/>
    </location>
</feature>
<evidence type="ECO:0000313" key="5">
    <source>
        <dbReference type="EMBL" id="PMD15088.1"/>
    </source>
</evidence>
<evidence type="ECO:0000259" key="4">
    <source>
        <dbReference type="SMART" id="SM00829"/>
    </source>
</evidence>
<dbReference type="Proteomes" id="UP000235672">
    <property type="component" value="Unassembled WGS sequence"/>
</dbReference>
<evidence type="ECO:0000256" key="3">
    <source>
        <dbReference type="SAM" id="MobiDB-lite"/>
    </source>
</evidence>
<dbReference type="SMART" id="SM00829">
    <property type="entry name" value="PKS_ER"/>
    <property type="match status" value="1"/>
</dbReference>
<dbReference type="InterPro" id="IPR013154">
    <property type="entry name" value="ADH-like_N"/>
</dbReference>
<dbReference type="Gene3D" id="3.90.180.10">
    <property type="entry name" value="Medium-chain alcohol dehydrogenases, catalytic domain"/>
    <property type="match status" value="1"/>
</dbReference>
<gene>
    <name evidence="5" type="ORF">NA56DRAFT_710310</name>
</gene>
<dbReference type="AlphaFoldDB" id="A0A2J6PM15"/>
<sequence>MSSHPSNQAAWLTADKAYPLEVKESPYPVPESNEIVIEVRAVAINPVDFAIQSMGTGLFPFLAYPRTLGMDLAGTVVEVGSAVTRFKPRDRVLAASDVLKKNAAGAFQHFVVAQDNMASQFPASVSFENACVLPMCLAVAACGLFQKDYLGLEYPTVPPTSKGKTLVVWGGSTSVGCNAIQLGVAAGYKILTTCSPHNFEYVKKLGARYAFDYSSPTAVEDILAVLKGKVCAGAVAIGNIASSGNGTTAAEACLEIVSKSEGTKFVALAMRYEGQVPDGVEAKFIWGSSLKDNELGAKIFGDFLPKALEEGSYLYAPEPLVVGKGLDKIQEAFEVLKKGVSAKKVVVSFYFTIIYHHSSTMQSTILKLIFCPIILFTLVQALAPAFQQRRRTSPPELDSIKILDSPQNAPPPMACSAENNENLASDSNL</sequence>
<comment type="similarity">
    <text evidence="1">Belongs to the zinc-containing alcohol dehydrogenase family.</text>
</comment>
<dbReference type="PANTHER" id="PTHR45348">
    <property type="entry name" value="HYPOTHETICAL OXIDOREDUCTASE (EUROFUNG)"/>
    <property type="match status" value="1"/>
</dbReference>
<feature type="compositionally biased region" description="Polar residues" evidence="3">
    <location>
        <begin position="417"/>
        <end position="429"/>
    </location>
</feature>
<proteinExistence type="inferred from homology"/>